<dbReference type="EMBL" id="CP026248">
    <property type="protein sequence ID" value="AWP02197.1"/>
    <property type="molecule type" value="Genomic_DNA"/>
</dbReference>
<name>A0A2U9BDW2_SCOMX</name>
<dbReference type="AlphaFoldDB" id="A0A2U9BDW2"/>
<proteinExistence type="predicted"/>
<feature type="region of interest" description="Disordered" evidence="1">
    <location>
        <begin position="1"/>
        <end position="53"/>
    </location>
</feature>
<evidence type="ECO:0000256" key="1">
    <source>
        <dbReference type="SAM" id="MobiDB-lite"/>
    </source>
</evidence>
<protein>
    <submittedName>
        <fullName evidence="2">Uncharacterized protein</fullName>
    </submittedName>
</protein>
<evidence type="ECO:0000313" key="2">
    <source>
        <dbReference type="EMBL" id="AWP02197.1"/>
    </source>
</evidence>
<sequence>MPRDGVRGGEPDEASQEPASTLGSQISAALTGAAEDGEDGQRPPAGPDEDELTIGRRVKRLLHFINTHDMLPEMVINLTTRGYI</sequence>
<gene>
    <name evidence="2" type="ORF">SMAX5B_016449</name>
</gene>
<accession>A0A2U9BDW2</accession>
<evidence type="ECO:0000313" key="3">
    <source>
        <dbReference type="Proteomes" id="UP000246464"/>
    </source>
</evidence>
<keyword evidence="3" id="KW-1185">Reference proteome</keyword>
<dbReference type="Proteomes" id="UP000246464">
    <property type="component" value="Chromosome 6"/>
</dbReference>
<feature type="compositionally biased region" description="Polar residues" evidence="1">
    <location>
        <begin position="17"/>
        <end position="28"/>
    </location>
</feature>
<reference evidence="2 3" key="1">
    <citation type="submission" date="2017-12" db="EMBL/GenBank/DDBJ databases">
        <title>Integrating genomic resources of turbot (Scophthalmus maximus) in depth evaluation of genetic and physical mapping variation across individuals.</title>
        <authorList>
            <person name="Martinez P."/>
        </authorList>
    </citation>
    <scope>NUCLEOTIDE SEQUENCE [LARGE SCALE GENOMIC DNA]</scope>
</reference>
<organism evidence="2 3">
    <name type="scientific">Scophthalmus maximus</name>
    <name type="common">Turbot</name>
    <name type="synonym">Psetta maxima</name>
    <dbReference type="NCBI Taxonomy" id="52904"/>
    <lineage>
        <taxon>Eukaryota</taxon>
        <taxon>Metazoa</taxon>
        <taxon>Chordata</taxon>
        <taxon>Craniata</taxon>
        <taxon>Vertebrata</taxon>
        <taxon>Euteleostomi</taxon>
        <taxon>Actinopterygii</taxon>
        <taxon>Neopterygii</taxon>
        <taxon>Teleostei</taxon>
        <taxon>Neoteleostei</taxon>
        <taxon>Acanthomorphata</taxon>
        <taxon>Carangaria</taxon>
        <taxon>Pleuronectiformes</taxon>
        <taxon>Pleuronectoidei</taxon>
        <taxon>Scophthalmidae</taxon>
        <taxon>Scophthalmus</taxon>
    </lineage>
</organism>
<feature type="compositionally biased region" description="Basic and acidic residues" evidence="1">
    <location>
        <begin position="1"/>
        <end position="10"/>
    </location>
</feature>